<protein>
    <submittedName>
        <fullName evidence="6">Signal peptidase</fullName>
    </submittedName>
</protein>
<dbReference type="InterPro" id="IPR029045">
    <property type="entry name" value="ClpP/crotonase-like_dom_sf"/>
</dbReference>
<dbReference type="Pfam" id="PF01343">
    <property type="entry name" value="Peptidase_S49"/>
    <property type="match status" value="1"/>
</dbReference>
<organism evidence="6 7">
    <name type="scientific">Rhodopila globiformis</name>
    <name type="common">Rhodopseudomonas globiformis</name>
    <dbReference type="NCBI Taxonomy" id="1071"/>
    <lineage>
        <taxon>Bacteria</taxon>
        <taxon>Pseudomonadati</taxon>
        <taxon>Pseudomonadota</taxon>
        <taxon>Alphaproteobacteria</taxon>
        <taxon>Acetobacterales</taxon>
        <taxon>Acetobacteraceae</taxon>
        <taxon>Rhodopila</taxon>
    </lineage>
</organism>
<evidence type="ECO:0000313" key="6">
    <source>
        <dbReference type="EMBL" id="PPQ26787.1"/>
    </source>
</evidence>
<evidence type="ECO:0000313" key="7">
    <source>
        <dbReference type="Proteomes" id="UP000239724"/>
    </source>
</evidence>
<dbReference type="CDD" id="cd07023">
    <property type="entry name" value="S49_Sppa_N_C"/>
    <property type="match status" value="1"/>
</dbReference>
<reference evidence="6 7" key="1">
    <citation type="journal article" date="2018" name="Arch. Microbiol.">
        <title>New insights into the metabolic potential of the phototrophic purple bacterium Rhodopila globiformis DSM 161(T) from its draft genome sequence and evidence for a vanadium-dependent nitrogenase.</title>
        <authorList>
            <person name="Imhoff J.F."/>
            <person name="Rahn T."/>
            <person name="Kunzel S."/>
            <person name="Neulinger S.C."/>
        </authorList>
    </citation>
    <scope>NUCLEOTIDE SEQUENCE [LARGE SCALE GENOMIC DNA]</scope>
    <source>
        <strain evidence="6 7">DSM 161</strain>
    </source>
</reference>
<dbReference type="GO" id="GO:0008236">
    <property type="term" value="F:serine-type peptidase activity"/>
    <property type="evidence" value="ECO:0007669"/>
    <property type="project" value="UniProtKB-KW"/>
</dbReference>
<dbReference type="SUPFAM" id="SSF52096">
    <property type="entry name" value="ClpP/crotonase"/>
    <property type="match status" value="1"/>
</dbReference>
<dbReference type="GO" id="GO:0006508">
    <property type="term" value="P:proteolysis"/>
    <property type="evidence" value="ECO:0007669"/>
    <property type="project" value="UniProtKB-KW"/>
</dbReference>
<keyword evidence="7" id="KW-1185">Reference proteome</keyword>
<gene>
    <name evidence="6" type="ORF">CCS01_29075</name>
</gene>
<evidence type="ECO:0000256" key="1">
    <source>
        <dbReference type="ARBA" id="ARBA00008683"/>
    </source>
</evidence>
<dbReference type="EMBL" id="NHRY01000266">
    <property type="protein sequence ID" value="PPQ26787.1"/>
    <property type="molecule type" value="Genomic_DNA"/>
</dbReference>
<keyword evidence="4" id="KW-0720">Serine protease</keyword>
<dbReference type="InterPro" id="IPR002142">
    <property type="entry name" value="Peptidase_S49"/>
</dbReference>
<keyword evidence="2" id="KW-0645">Protease</keyword>
<evidence type="ECO:0000259" key="5">
    <source>
        <dbReference type="Pfam" id="PF01343"/>
    </source>
</evidence>
<name>A0A2S6MWQ8_RHOGL</name>
<dbReference type="Gene3D" id="6.20.330.10">
    <property type="match status" value="1"/>
</dbReference>
<keyword evidence="3" id="KW-0378">Hydrolase</keyword>
<dbReference type="Gene3D" id="3.90.226.10">
    <property type="entry name" value="2-enoyl-CoA Hydratase, Chain A, domain 1"/>
    <property type="match status" value="1"/>
</dbReference>
<dbReference type="PANTHER" id="PTHR42987">
    <property type="entry name" value="PEPTIDASE S49"/>
    <property type="match status" value="1"/>
</dbReference>
<proteinExistence type="inferred from homology"/>
<sequence>MIGTSLLPWRRPRLNVIILHGIIAPRPGMLNADSARPLIEKAFASAGRRPVILDIESPGGSPVQSELIAGMIRSHAERTGVRVHAVIREMGASGGYWLACAGDEIHASPMSIVGSIGVVGGGFGFPGLLHRFGIERRIYTAGRNKVRLDPFSPEKPEDVAFVKDLMEKLHVRFKDWVRSRRGARLKADDDTLFDGGFMLGEQALELGLIDGFSTVDDLVRQLGGDRARPRRIAPKRSRLLGRLPRLTLDALLDALEDRSWRITLR</sequence>
<feature type="domain" description="Peptidase S49" evidence="5">
    <location>
        <begin position="77"/>
        <end position="222"/>
    </location>
</feature>
<dbReference type="AlphaFoldDB" id="A0A2S6MWQ8"/>
<evidence type="ECO:0000256" key="4">
    <source>
        <dbReference type="ARBA" id="ARBA00022825"/>
    </source>
</evidence>
<dbReference type="RefSeq" id="WP_104522334.1">
    <property type="nucleotide sequence ID" value="NZ_NHRY01000266.1"/>
</dbReference>
<comment type="caution">
    <text evidence="6">The sequence shown here is derived from an EMBL/GenBank/DDBJ whole genome shotgun (WGS) entry which is preliminary data.</text>
</comment>
<dbReference type="Proteomes" id="UP000239724">
    <property type="component" value="Unassembled WGS sequence"/>
</dbReference>
<dbReference type="OrthoDB" id="9764363at2"/>
<comment type="similarity">
    <text evidence="1">Belongs to the peptidase S49 family.</text>
</comment>
<evidence type="ECO:0000256" key="2">
    <source>
        <dbReference type="ARBA" id="ARBA00022670"/>
    </source>
</evidence>
<accession>A0A2S6MWQ8</accession>
<evidence type="ECO:0000256" key="3">
    <source>
        <dbReference type="ARBA" id="ARBA00022801"/>
    </source>
</evidence>
<dbReference type="InterPro" id="IPR047272">
    <property type="entry name" value="S49_SppA_C"/>
</dbReference>
<dbReference type="PANTHER" id="PTHR42987:SF8">
    <property type="entry name" value="PROTEINASE"/>
    <property type="match status" value="1"/>
</dbReference>